<proteinExistence type="predicted"/>
<dbReference type="Proteomes" id="UP000593578">
    <property type="component" value="Unassembled WGS sequence"/>
</dbReference>
<dbReference type="AlphaFoldDB" id="A0A7J8PIB6"/>
<sequence>WSWGCYAALKLAALVIFYCAWWWRAKKFTKTNPPLPPGPRGLPIIANLPFIRVMMSTLFGWFIGMERRGKQGFD</sequence>
<name>A0A7J8PIB6_GOSRA</name>
<keyword evidence="1" id="KW-0472">Membrane</keyword>
<gene>
    <name evidence="2" type="ORF">Gorai_017671</name>
</gene>
<evidence type="ECO:0000313" key="2">
    <source>
        <dbReference type="EMBL" id="MBA0588893.1"/>
    </source>
</evidence>
<evidence type="ECO:0000256" key="1">
    <source>
        <dbReference type="SAM" id="Phobius"/>
    </source>
</evidence>
<evidence type="ECO:0000313" key="3">
    <source>
        <dbReference type="Proteomes" id="UP000593578"/>
    </source>
</evidence>
<feature type="transmembrane region" description="Helical" evidence="1">
    <location>
        <begin position="44"/>
        <end position="64"/>
    </location>
</feature>
<reference evidence="2 3" key="1">
    <citation type="journal article" date="2019" name="Genome Biol. Evol.">
        <title>Insights into the evolution of the New World diploid cottons (Gossypium, subgenus Houzingenia) based on genome sequencing.</title>
        <authorList>
            <person name="Grover C.E."/>
            <person name="Arick M.A. 2nd"/>
            <person name="Thrash A."/>
            <person name="Conover J.L."/>
            <person name="Sanders W.S."/>
            <person name="Peterson D.G."/>
            <person name="Frelichowski J.E."/>
            <person name="Scheffler J.A."/>
            <person name="Scheffler B.E."/>
            <person name="Wendel J.F."/>
        </authorList>
    </citation>
    <scope>NUCLEOTIDE SEQUENCE [LARGE SCALE GENOMIC DNA]</scope>
    <source>
        <strain evidence="2">8</strain>
        <tissue evidence="2">Leaf</tissue>
    </source>
</reference>
<feature type="transmembrane region" description="Helical" evidence="1">
    <location>
        <begin position="7"/>
        <end position="24"/>
    </location>
</feature>
<dbReference type="EMBL" id="JABEZZ010000007">
    <property type="protein sequence ID" value="MBA0588893.1"/>
    <property type="molecule type" value="Genomic_DNA"/>
</dbReference>
<accession>A0A7J8PIB6</accession>
<keyword evidence="1" id="KW-0812">Transmembrane</keyword>
<feature type="non-terminal residue" evidence="2">
    <location>
        <position position="1"/>
    </location>
</feature>
<organism evidence="2 3">
    <name type="scientific">Gossypium raimondii</name>
    <name type="common">Peruvian cotton</name>
    <name type="synonym">Gossypium klotzschianum subsp. raimondii</name>
    <dbReference type="NCBI Taxonomy" id="29730"/>
    <lineage>
        <taxon>Eukaryota</taxon>
        <taxon>Viridiplantae</taxon>
        <taxon>Streptophyta</taxon>
        <taxon>Embryophyta</taxon>
        <taxon>Tracheophyta</taxon>
        <taxon>Spermatophyta</taxon>
        <taxon>Magnoliopsida</taxon>
        <taxon>eudicotyledons</taxon>
        <taxon>Gunneridae</taxon>
        <taxon>Pentapetalae</taxon>
        <taxon>rosids</taxon>
        <taxon>malvids</taxon>
        <taxon>Malvales</taxon>
        <taxon>Malvaceae</taxon>
        <taxon>Malvoideae</taxon>
        <taxon>Gossypium</taxon>
    </lineage>
</organism>
<comment type="caution">
    <text evidence="2">The sequence shown here is derived from an EMBL/GenBank/DDBJ whole genome shotgun (WGS) entry which is preliminary data.</text>
</comment>
<protein>
    <submittedName>
        <fullName evidence="2">Uncharacterized protein</fullName>
    </submittedName>
</protein>
<keyword evidence="1" id="KW-1133">Transmembrane helix</keyword>